<proteinExistence type="predicted"/>
<gene>
    <name evidence="2" type="ORF">FA13DRAFT_1709937</name>
</gene>
<evidence type="ECO:0000256" key="1">
    <source>
        <dbReference type="SAM" id="MobiDB-lite"/>
    </source>
</evidence>
<reference evidence="2 3" key="1">
    <citation type="journal article" date="2019" name="Nat. Ecol. Evol.">
        <title>Megaphylogeny resolves global patterns of mushroom evolution.</title>
        <authorList>
            <person name="Varga T."/>
            <person name="Krizsan K."/>
            <person name="Foldi C."/>
            <person name="Dima B."/>
            <person name="Sanchez-Garcia M."/>
            <person name="Sanchez-Ramirez S."/>
            <person name="Szollosi G.J."/>
            <person name="Szarkandi J.G."/>
            <person name="Papp V."/>
            <person name="Albert L."/>
            <person name="Andreopoulos W."/>
            <person name="Angelini C."/>
            <person name="Antonin V."/>
            <person name="Barry K.W."/>
            <person name="Bougher N.L."/>
            <person name="Buchanan P."/>
            <person name="Buyck B."/>
            <person name="Bense V."/>
            <person name="Catcheside P."/>
            <person name="Chovatia M."/>
            <person name="Cooper J."/>
            <person name="Damon W."/>
            <person name="Desjardin D."/>
            <person name="Finy P."/>
            <person name="Geml J."/>
            <person name="Haridas S."/>
            <person name="Hughes K."/>
            <person name="Justo A."/>
            <person name="Karasinski D."/>
            <person name="Kautmanova I."/>
            <person name="Kiss B."/>
            <person name="Kocsube S."/>
            <person name="Kotiranta H."/>
            <person name="LaButti K.M."/>
            <person name="Lechner B.E."/>
            <person name="Liimatainen K."/>
            <person name="Lipzen A."/>
            <person name="Lukacs Z."/>
            <person name="Mihaltcheva S."/>
            <person name="Morgado L.N."/>
            <person name="Niskanen T."/>
            <person name="Noordeloos M.E."/>
            <person name="Ohm R.A."/>
            <person name="Ortiz-Santana B."/>
            <person name="Ovrebo C."/>
            <person name="Racz N."/>
            <person name="Riley R."/>
            <person name="Savchenko A."/>
            <person name="Shiryaev A."/>
            <person name="Soop K."/>
            <person name="Spirin V."/>
            <person name="Szebenyi C."/>
            <person name="Tomsovsky M."/>
            <person name="Tulloss R.E."/>
            <person name="Uehling J."/>
            <person name="Grigoriev I.V."/>
            <person name="Vagvolgyi C."/>
            <person name="Papp T."/>
            <person name="Martin F.M."/>
            <person name="Miettinen O."/>
            <person name="Hibbett D.S."/>
            <person name="Nagy L.G."/>
        </authorList>
    </citation>
    <scope>NUCLEOTIDE SEQUENCE [LARGE SCALE GENOMIC DNA]</scope>
    <source>
        <strain evidence="2 3">FP101781</strain>
    </source>
</reference>
<evidence type="ECO:0000313" key="3">
    <source>
        <dbReference type="Proteomes" id="UP000298030"/>
    </source>
</evidence>
<dbReference type="Proteomes" id="UP000298030">
    <property type="component" value="Unassembled WGS sequence"/>
</dbReference>
<evidence type="ECO:0000313" key="2">
    <source>
        <dbReference type="EMBL" id="TEB31091.1"/>
    </source>
</evidence>
<dbReference type="AlphaFoldDB" id="A0A4Y7TAR8"/>
<comment type="caution">
    <text evidence="2">The sequence shown here is derived from an EMBL/GenBank/DDBJ whole genome shotgun (WGS) entry which is preliminary data.</text>
</comment>
<dbReference type="EMBL" id="QPFP01000020">
    <property type="protein sequence ID" value="TEB31091.1"/>
    <property type="molecule type" value="Genomic_DNA"/>
</dbReference>
<accession>A0A4Y7TAR8</accession>
<sequence length="232" mass="24155">MGGGIEDVSAAHGGSLSGDAVGPSADAAHSARLLSEHVQRSCLPEVLHEGGLSVSGRRLRPQSIYMAQGDCRADAMTVAMRAEVEEAVGTIDPSPTCLITNNVGEDRPAPLFTSVGEGDAVKSSDLSVKPWPCSSQEVMGEEVFDVFVTGVIRNLGLPSEVVSVLLYPSLVSLKTAKPQCITEHSKAVFRQIHGAETGAYHTTQGMRVALSTHVTALFTAGSDAEAADNVVG</sequence>
<keyword evidence="3" id="KW-1185">Reference proteome</keyword>
<name>A0A4Y7TAR8_COPMI</name>
<organism evidence="2 3">
    <name type="scientific">Coprinellus micaceus</name>
    <name type="common">Glistening ink-cap mushroom</name>
    <name type="synonym">Coprinus micaceus</name>
    <dbReference type="NCBI Taxonomy" id="71717"/>
    <lineage>
        <taxon>Eukaryota</taxon>
        <taxon>Fungi</taxon>
        <taxon>Dikarya</taxon>
        <taxon>Basidiomycota</taxon>
        <taxon>Agaricomycotina</taxon>
        <taxon>Agaricomycetes</taxon>
        <taxon>Agaricomycetidae</taxon>
        <taxon>Agaricales</taxon>
        <taxon>Agaricineae</taxon>
        <taxon>Psathyrellaceae</taxon>
        <taxon>Coprinellus</taxon>
    </lineage>
</organism>
<protein>
    <submittedName>
        <fullName evidence="2">Uncharacterized protein</fullName>
    </submittedName>
</protein>
<feature type="region of interest" description="Disordered" evidence="1">
    <location>
        <begin position="1"/>
        <end position="24"/>
    </location>
</feature>